<evidence type="ECO:0000259" key="5">
    <source>
        <dbReference type="PROSITE" id="PS51891"/>
    </source>
</evidence>
<dbReference type="InterPro" id="IPR006913">
    <property type="entry name" value="CENP-V/GFA"/>
</dbReference>
<comment type="caution">
    <text evidence="6">The sequence shown here is derived from an EMBL/GenBank/DDBJ whole genome shotgun (WGS) entry which is preliminary data.</text>
</comment>
<dbReference type="Pfam" id="PF04828">
    <property type="entry name" value="GFA"/>
    <property type="match status" value="1"/>
</dbReference>
<dbReference type="SUPFAM" id="SSF51316">
    <property type="entry name" value="Mss4-like"/>
    <property type="match status" value="1"/>
</dbReference>
<dbReference type="PROSITE" id="PS51891">
    <property type="entry name" value="CENP_V_GFA"/>
    <property type="match status" value="1"/>
</dbReference>
<keyword evidence="3" id="KW-0862">Zinc</keyword>
<dbReference type="GO" id="GO:0046872">
    <property type="term" value="F:metal ion binding"/>
    <property type="evidence" value="ECO:0007669"/>
    <property type="project" value="UniProtKB-KW"/>
</dbReference>
<keyword evidence="4" id="KW-0456">Lyase</keyword>
<feature type="domain" description="CENP-V/GFA" evidence="5">
    <location>
        <begin position="3"/>
        <end position="131"/>
    </location>
</feature>
<dbReference type="InterPro" id="IPR011057">
    <property type="entry name" value="Mss4-like_sf"/>
</dbReference>
<dbReference type="EMBL" id="MU151302">
    <property type="protein sequence ID" value="KAF9445427.1"/>
    <property type="molecule type" value="Genomic_DNA"/>
</dbReference>
<reference evidence="6" key="1">
    <citation type="submission" date="2020-11" db="EMBL/GenBank/DDBJ databases">
        <authorList>
            <consortium name="DOE Joint Genome Institute"/>
            <person name="Ahrendt S."/>
            <person name="Riley R."/>
            <person name="Andreopoulos W."/>
            <person name="Labutti K."/>
            <person name="Pangilinan J."/>
            <person name="Ruiz-Duenas F.J."/>
            <person name="Barrasa J.M."/>
            <person name="Sanchez-Garcia M."/>
            <person name="Camarero S."/>
            <person name="Miyauchi S."/>
            <person name="Serrano A."/>
            <person name="Linde D."/>
            <person name="Babiker R."/>
            <person name="Drula E."/>
            <person name="Ayuso-Fernandez I."/>
            <person name="Pacheco R."/>
            <person name="Padilla G."/>
            <person name="Ferreira P."/>
            <person name="Barriuso J."/>
            <person name="Kellner H."/>
            <person name="Castanera R."/>
            <person name="Alfaro M."/>
            <person name="Ramirez L."/>
            <person name="Pisabarro A.G."/>
            <person name="Kuo A."/>
            <person name="Tritt A."/>
            <person name="Lipzen A."/>
            <person name="He G."/>
            <person name="Yan M."/>
            <person name="Ng V."/>
            <person name="Cullen D."/>
            <person name="Martin F."/>
            <person name="Rosso M.-N."/>
            <person name="Henrissat B."/>
            <person name="Hibbett D."/>
            <person name="Martinez A.T."/>
            <person name="Grigoriev I.V."/>
        </authorList>
    </citation>
    <scope>NUCLEOTIDE SEQUENCE</scope>
    <source>
        <strain evidence="6">MF-IS2</strain>
    </source>
</reference>
<organism evidence="6 7">
    <name type="scientific">Macrolepiota fuliginosa MF-IS2</name>
    <dbReference type="NCBI Taxonomy" id="1400762"/>
    <lineage>
        <taxon>Eukaryota</taxon>
        <taxon>Fungi</taxon>
        <taxon>Dikarya</taxon>
        <taxon>Basidiomycota</taxon>
        <taxon>Agaricomycotina</taxon>
        <taxon>Agaricomycetes</taxon>
        <taxon>Agaricomycetidae</taxon>
        <taxon>Agaricales</taxon>
        <taxon>Agaricineae</taxon>
        <taxon>Agaricaceae</taxon>
        <taxon>Macrolepiota</taxon>
    </lineage>
</organism>
<comment type="similarity">
    <text evidence="1">Belongs to the Gfa family.</text>
</comment>
<keyword evidence="2" id="KW-0479">Metal-binding</keyword>
<gene>
    <name evidence="6" type="ORF">P691DRAFT_777585</name>
</gene>
<dbReference type="OrthoDB" id="428768at2759"/>
<evidence type="ECO:0000256" key="4">
    <source>
        <dbReference type="ARBA" id="ARBA00023239"/>
    </source>
</evidence>
<evidence type="ECO:0000256" key="2">
    <source>
        <dbReference type="ARBA" id="ARBA00022723"/>
    </source>
</evidence>
<dbReference type="GO" id="GO:0016846">
    <property type="term" value="F:carbon-sulfur lyase activity"/>
    <property type="evidence" value="ECO:0007669"/>
    <property type="project" value="InterPro"/>
</dbReference>
<proteinExistence type="inferred from homology"/>
<evidence type="ECO:0000313" key="6">
    <source>
        <dbReference type="EMBL" id="KAF9445427.1"/>
    </source>
</evidence>
<evidence type="ECO:0000256" key="3">
    <source>
        <dbReference type="ARBA" id="ARBA00022833"/>
    </source>
</evidence>
<protein>
    <recommendedName>
        <fullName evidence="5">CENP-V/GFA domain-containing protein</fullName>
    </recommendedName>
</protein>
<dbReference type="PANTHER" id="PTHR33337">
    <property type="entry name" value="GFA DOMAIN-CONTAINING PROTEIN"/>
    <property type="match status" value="1"/>
</dbReference>
<sequence>MPHSGSCLCGQTKIEIGGESAKAQIICHCIDCRQAGGSAFSGNIVVSQKDVEITGPVKEYTSLADSGNPITRIFCGNCGCPVSHKSAWFGENQVMQTGNFSEFANVPIAAEVYVKDRWTGLGPVAGAAQWPGMPEKSILG</sequence>
<evidence type="ECO:0000256" key="1">
    <source>
        <dbReference type="ARBA" id="ARBA00005495"/>
    </source>
</evidence>
<dbReference type="Gene3D" id="3.90.1590.10">
    <property type="entry name" value="glutathione-dependent formaldehyde- activating enzyme (gfa)"/>
    <property type="match status" value="1"/>
</dbReference>
<name>A0A9P5X6I5_9AGAR</name>
<dbReference type="Proteomes" id="UP000807342">
    <property type="component" value="Unassembled WGS sequence"/>
</dbReference>
<dbReference type="AlphaFoldDB" id="A0A9P5X6I5"/>
<dbReference type="PANTHER" id="PTHR33337:SF30">
    <property type="entry name" value="DUF636 DOMAIN PROTEIN (AFU_ORTHOLOGUE AFUA_1G03180)"/>
    <property type="match status" value="1"/>
</dbReference>
<accession>A0A9P5X6I5</accession>
<keyword evidence="7" id="KW-1185">Reference proteome</keyword>
<evidence type="ECO:0000313" key="7">
    <source>
        <dbReference type="Proteomes" id="UP000807342"/>
    </source>
</evidence>